<name>A0AAV9VD60_9PEZI</name>
<feature type="compositionally biased region" description="Basic and acidic residues" evidence="1">
    <location>
        <begin position="1"/>
        <end position="24"/>
    </location>
</feature>
<dbReference type="EMBL" id="JAVHNQ010000001">
    <property type="protein sequence ID" value="KAK6359387.1"/>
    <property type="molecule type" value="Genomic_DNA"/>
</dbReference>
<evidence type="ECO:0000313" key="4">
    <source>
        <dbReference type="Proteomes" id="UP001375240"/>
    </source>
</evidence>
<proteinExistence type="predicted"/>
<dbReference type="AlphaFoldDB" id="A0AAV9VD60"/>
<feature type="transmembrane region" description="Helical" evidence="2">
    <location>
        <begin position="34"/>
        <end position="53"/>
    </location>
</feature>
<keyword evidence="2" id="KW-0472">Membrane</keyword>
<dbReference type="Proteomes" id="UP001375240">
    <property type="component" value="Unassembled WGS sequence"/>
</dbReference>
<accession>A0AAV9VD60</accession>
<comment type="caution">
    <text evidence="3">The sequence shown here is derived from an EMBL/GenBank/DDBJ whole genome shotgun (WGS) entry which is preliminary data.</text>
</comment>
<keyword evidence="4" id="KW-1185">Reference proteome</keyword>
<protein>
    <submittedName>
        <fullName evidence="3">Uncharacterized protein</fullName>
    </submittedName>
</protein>
<organism evidence="3 4">
    <name type="scientific">Orbilia brochopaga</name>
    <dbReference type="NCBI Taxonomy" id="3140254"/>
    <lineage>
        <taxon>Eukaryota</taxon>
        <taxon>Fungi</taxon>
        <taxon>Dikarya</taxon>
        <taxon>Ascomycota</taxon>
        <taxon>Pezizomycotina</taxon>
        <taxon>Orbiliomycetes</taxon>
        <taxon>Orbiliales</taxon>
        <taxon>Orbiliaceae</taxon>
        <taxon>Orbilia</taxon>
    </lineage>
</organism>
<feature type="region of interest" description="Disordered" evidence="1">
    <location>
        <begin position="1"/>
        <end position="29"/>
    </location>
</feature>
<reference evidence="3 4" key="1">
    <citation type="submission" date="2019-10" db="EMBL/GenBank/DDBJ databases">
        <authorList>
            <person name="Palmer J.M."/>
        </authorList>
    </citation>
    <scope>NUCLEOTIDE SEQUENCE [LARGE SCALE GENOMIC DNA]</scope>
    <source>
        <strain evidence="3 4">TWF696</strain>
    </source>
</reference>
<keyword evidence="2" id="KW-1133">Transmembrane helix</keyword>
<keyword evidence="2" id="KW-0812">Transmembrane</keyword>
<evidence type="ECO:0000256" key="2">
    <source>
        <dbReference type="SAM" id="Phobius"/>
    </source>
</evidence>
<sequence length="260" mass="29897">MENEKQDLETGRGADNPSPRRDNSQTRQKPSRRLSGLVFIFFTIYAIWQYSIYRQNCAECQQQDEANPPEGSGYSNPPGHDFQWTIFIRSRGSGSVACYPRIRGTYFVNDVTLVELDFLGLDRFKTQYKSPDEDEEEAFCERLHLLGSTYLPDNYKAWDEYLKQRLYGAWTADRFCWPSSGGVWVKKFWLSYNETGAYEFYGGESGVRLAAAIRNADTMDERCRAFERAGAKFCARVEDCEETKRFIGKKIDLVGNGSKG</sequence>
<evidence type="ECO:0000313" key="3">
    <source>
        <dbReference type="EMBL" id="KAK6359387.1"/>
    </source>
</evidence>
<evidence type="ECO:0000256" key="1">
    <source>
        <dbReference type="SAM" id="MobiDB-lite"/>
    </source>
</evidence>
<gene>
    <name evidence="3" type="ORF">TWF696_000547</name>
</gene>